<dbReference type="EMBL" id="AUPC02000042">
    <property type="protein sequence ID" value="POG77280.1"/>
    <property type="molecule type" value="Genomic_DNA"/>
</dbReference>
<sequence>MVNAKIVSSLILVMIGVSYVMLRIFNKISKIGLVEIMKLTSLFKKHNLKLKLVVTF</sequence>
<name>A0A2P4QI45_RHIID</name>
<comment type="caution">
    <text evidence="2">The sequence shown here is derived from an EMBL/GenBank/DDBJ whole genome shotgun (WGS) entry which is preliminary data.</text>
</comment>
<protein>
    <submittedName>
        <fullName evidence="2">Uncharacterized protein</fullName>
    </submittedName>
</protein>
<keyword evidence="1" id="KW-0472">Membrane</keyword>
<reference evidence="2 3" key="1">
    <citation type="journal article" date="2013" name="Proc. Natl. Acad. Sci. U.S.A.">
        <title>Genome of an arbuscular mycorrhizal fungus provides insight into the oldest plant symbiosis.</title>
        <authorList>
            <person name="Tisserant E."/>
            <person name="Malbreil M."/>
            <person name="Kuo A."/>
            <person name="Kohler A."/>
            <person name="Symeonidi A."/>
            <person name="Balestrini R."/>
            <person name="Charron P."/>
            <person name="Duensing N."/>
            <person name="Frei Dit Frey N."/>
            <person name="Gianinazzi-Pearson V."/>
            <person name="Gilbert L.B."/>
            <person name="Handa Y."/>
            <person name="Herr J.R."/>
            <person name="Hijri M."/>
            <person name="Koul R."/>
            <person name="Kawaguchi M."/>
            <person name="Krajinski F."/>
            <person name="Lammers P.J."/>
            <person name="Masclaux F.G."/>
            <person name="Murat C."/>
            <person name="Morin E."/>
            <person name="Ndikumana S."/>
            <person name="Pagni M."/>
            <person name="Petitpierre D."/>
            <person name="Requena N."/>
            <person name="Rosikiewicz P."/>
            <person name="Riley R."/>
            <person name="Saito K."/>
            <person name="San Clemente H."/>
            <person name="Shapiro H."/>
            <person name="van Tuinen D."/>
            <person name="Becard G."/>
            <person name="Bonfante P."/>
            <person name="Paszkowski U."/>
            <person name="Shachar-Hill Y.Y."/>
            <person name="Tuskan G.A."/>
            <person name="Young P.W."/>
            <person name="Sanders I.R."/>
            <person name="Henrissat B."/>
            <person name="Rensing S.A."/>
            <person name="Grigoriev I.V."/>
            <person name="Corradi N."/>
            <person name="Roux C."/>
            <person name="Martin F."/>
        </authorList>
    </citation>
    <scope>NUCLEOTIDE SEQUENCE [LARGE SCALE GENOMIC DNA]</scope>
    <source>
        <strain evidence="2 3">DAOM 197198</strain>
    </source>
</reference>
<dbReference type="AlphaFoldDB" id="A0A2P4QI45"/>
<evidence type="ECO:0000313" key="2">
    <source>
        <dbReference type="EMBL" id="POG77280.1"/>
    </source>
</evidence>
<reference evidence="2 3" key="2">
    <citation type="journal article" date="2018" name="New Phytol.">
        <title>High intraspecific genome diversity in the model arbuscular mycorrhizal symbiont Rhizophagus irregularis.</title>
        <authorList>
            <person name="Chen E.C.H."/>
            <person name="Morin E."/>
            <person name="Beaudet D."/>
            <person name="Noel J."/>
            <person name="Yildirir G."/>
            <person name="Ndikumana S."/>
            <person name="Charron P."/>
            <person name="St-Onge C."/>
            <person name="Giorgi J."/>
            <person name="Kruger M."/>
            <person name="Marton T."/>
            <person name="Ropars J."/>
            <person name="Grigoriev I.V."/>
            <person name="Hainaut M."/>
            <person name="Henrissat B."/>
            <person name="Roux C."/>
            <person name="Martin F."/>
            <person name="Corradi N."/>
        </authorList>
    </citation>
    <scope>NUCLEOTIDE SEQUENCE [LARGE SCALE GENOMIC DNA]</scope>
    <source>
        <strain evidence="2 3">DAOM 197198</strain>
    </source>
</reference>
<feature type="transmembrane region" description="Helical" evidence="1">
    <location>
        <begin position="6"/>
        <end position="25"/>
    </location>
</feature>
<accession>A0A2P4QI45</accession>
<organism evidence="2 3">
    <name type="scientific">Rhizophagus irregularis (strain DAOM 181602 / DAOM 197198 / MUCL 43194)</name>
    <name type="common">Arbuscular mycorrhizal fungus</name>
    <name type="synonym">Glomus intraradices</name>
    <dbReference type="NCBI Taxonomy" id="747089"/>
    <lineage>
        <taxon>Eukaryota</taxon>
        <taxon>Fungi</taxon>
        <taxon>Fungi incertae sedis</taxon>
        <taxon>Mucoromycota</taxon>
        <taxon>Glomeromycotina</taxon>
        <taxon>Glomeromycetes</taxon>
        <taxon>Glomerales</taxon>
        <taxon>Glomeraceae</taxon>
        <taxon>Rhizophagus</taxon>
    </lineage>
</organism>
<keyword evidence="1" id="KW-1133">Transmembrane helix</keyword>
<gene>
    <name evidence="2" type="ORF">GLOIN_2v1549275</name>
</gene>
<keyword evidence="3" id="KW-1185">Reference proteome</keyword>
<evidence type="ECO:0000256" key="1">
    <source>
        <dbReference type="SAM" id="Phobius"/>
    </source>
</evidence>
<evidence type="ECO:0000313" key="3">
    <source>
        <dbReference type="Proteomes" id="UP000018888"/>
    </source>
</evidence>
<keyword evidence="1" id="KW-0812">Transmembrane</keyword>
<proteinExistence type="predicted"/>
<dbReference type="Proteomes" id="UP000018888">
    <property type="component" value="Unassembled WGS sequence"/>
</dbReference>